<dbReference type="GO" id="GO:0016903">
    <property type="term" value="F:oxidoreductase activity, acting on the aldehyde or oxo group of donors"/>
    <property type="evidence" value="ECO:0007669"/>
    <property type="project" value="InterPro"/>
</dbReference>
<dbReference type="RefSeq" id="WP_002568638.1">
    <property type="nucleotide sequence ID" value="NZ_DS480671.1"/>
</dbReference>
<dbReference type="EMBL" id="ABCC02000011">
    <property type="protein sequence ID" value="EDP18591.1"/>
    <property type="molecule type" value="Genomic_DNA"/>
</dbReference>
<dbReference type="InterPro" id="IPR052554">
    <property type="entry name" value="2-oxoglutarate_synth_KorC"/>
</dbReference>
<dbReference type="Proteomes" id="UP000005396">
    <property type="component" value="Unassembled WGS sequence"/>
</dbReference>
<proteinExistence type="predicted"/>
<dbReference type="PANTHER" id="PTHR42730:SF1">
    <property type="entry name" value="2-OXOGLUTARATE SYNTHASE SUBUNIT KORC"/>
    <property type="match status" value="1"/>
</dbReference>
<organism evidence="3 4">
    <name type="scientific">Enterocloster bolteae (strain ATCC BAA-613 / DSM 15670 / CCUG 46953 / JCM 12243 / WAL 16351)</name>
    <name type="common">Clostridium bolteae</name>
    <dbReference type="NCBI Taxonomy" id="411902"/>
    <lineage>
        <taxon>Bacteria</taxon>
        <taxon>Bacillati</taxon>
        <taxon>Bacillota</taxon>
        <taxon>Clostridia</taxon>
        <taxon>Lachnospirales</taxon>
        <taxon>Lachnospiraceae</taxon>
        <taxon>Enterocloster</taxon>
    </lineage>
</organism>
<comment type="caution">
    <text evidence="3">The sequence shown here is derived from an EMBL/GenBank/DDBJ whole genome shotgun (WGS) entry which is preliminary data.</text>
</comment>
<dbReference type="InterPro" id="IPR002869">
    <property type="entry name" value="Pyrv_flavodox_OxRed_cen"/>
</dbReference>
<evidence type="ECO:0000256" key="1">
    <source>
        <dbReference type="ARBA" id="ARBA00023002"/>
    </source>
</evidence>
<evidence type="ECO:0000313" key="3">
    <source>
        <dbReference type="EMBL" id="EDP18591.1"/>
    </source>
</evidence>
<feature type="domain" description="Pyruvate/ketoisovalerate oxidoreductase catalytic" evidence="2">
    <location>
        <begin position="13"/>
        <end position="177"/>
    </location>
</feature>
<dbReference type="SUPFAM" id="SSF53323">
    <property type="entry name" value="Pyruvate-ferredoxin oxidoreductase, PFOR, domain III"/>
    <property type="match status" value="1"/>
</dbReference>
<reference evidence="3 4" key="2">
    <citation type="submission" date="2007-09" db="EMBL/GenBank/DDBJ databases">
        <title>Draft genome sequence of Clostridium bolteae (ATCC BAA-613).</title>
        <authorList>
            <person name="Sudarsanam P."/>
            <person name="Ley R."/>
            <person name="Guruge J."/>
            <person name="Turnbaugh P.J."/>
            <person name="Mahowald M."/>
            <person name="Liep D."/>
            <person name="Gordon J."/>
        </authorList>
    </citation>
    <scope>NUCLEOTIDE SEQUENCE [LARGE SCALE GENOMIC DNA]</scope>
    <source>
        <strain evidence="4">ATCC BAA-613 / DSM 15670 / CCUG 46953 / JCM 12243 / WAL 16351</strain>
    </source>
</reference>
<dbReference type="InterPro" id="IPR019752">
    <property type="entry name" value="Pyrv/ketoisovalerate_OxRed_cat"/>
</dbReference>
<evidence type="ECO:0000313" key="4">
    <source>
        <dbReference type="Proteomes" id="UP000005396"/>
    </source>
</evidence>
<reference evidence="3 4" key="1">
    <citation type="submission" date="2007-08" db="EMBL/GenBank/DDBJ databases">
        <authorList>
            <person name="Fulton L."/>
            <person name="Clifton S."/>
            <person name="Fulton B."/>
            <person name="Xu J."/>
            <person name="Minx P."/>
            <person name="Pepin K.H."/>
            <person name="Johnson M."/>
            <person name="Thiruvilangam P."/>
            <person name="Bhonagiri V."/>
            <person name="Nash W.E."/>
            <person name="Mardis E.R."/>
            <person name="Wilson R.K."/>
        </authorList>
    </citation>
    <scope>NUCLEOTIDE SEQUENCE [LARGE SCALE GENOMIC DNA]</scope>
    <source>
        <strain evidence="4">ATCC BAA-613 / DSM 15670 / CCUG 46953 / JCM 12243 / WAL 16351</strain>
    </source>
</reference>
<dbReference type="eggNOG" id="COG1014">
    <property type="taxonomic scope" value="Bacteria"/>
</dbReference>
<dbReference type="PANTHER" id="PTHR42730">
    <property type="entry name" value="2-OXOGLUTARATE SYNTHASE SUBUNIT KORC"/>
    <property type="match status" value="1"/>
</dbReference>
<accession>A8RJL8</accession>
<dbReference type="AlphaFoldDB" id="A8RJL8"/>
<protein>
    <recommendedName>
        <fullName evidence="2">Pyruvate/ketoisovalerate oxidoreductase catalytic domain-containing protein</fullName>
    </recommendedName>
</protein>
<dbReference type="Pfam" id="PF01558">
    <property type="entry name" value="POR"/>
    <property type="match status" value="1"/>
</dbReference>
<dbReference type="HOGENOM" id="CLU_087284_0_1_9"/>
<evidence type="ECO:0000259" key="2">
    <source>
        <dbReference type="Pfam" id="PF01558"/>
    </source>
</evidence>
<dbReference type="Gene3D" id="3.40.920.10">
    <property type="entry name" value="Pyruvate-ferredoxin oxidoreductase, PFOR, domain III"/>
    <property type="match status" value="1"/>
</dbReference>
<gene>
    <name evidence="3" type="ORF">CLOBOL_00953</name>
</gene>
<name>A8RJL8_ENTBW</name>
<sequence length="194" mass="20669">MGKQNEIIISGVGGQGLILCGTLMAQAAVLHDHRQATLSSEYGVETRGTFAKSDVIISDQEIYFPDVTEPDIIVCLAQTAYERYAGKYGPEVLIIYNQDEVAADPAYSASQQGIDITKISRELGNTAVANIVTLGIVAGVLKVVTAEGVLNAIREFFGSRGEKTVALNIRAFETGYEIGRNMDGCHSGPVPLCG</sequence>
<keyword evidence="1" id="KW-0560">Oxidoreductase</keyword>
<dbReference type="PaxDb" id="411902-CLOBOL_00953"/>